<protein>
    <submittedName>
        <fullName evidence="4">Uncharacterized protein</fullName>
    </submittedName>
</protein>
<keyword evidence="1" id="KW-0732">Signal</keyword>
<accession>A0A450VD11</accession>
<evidence type="ECO:0000313" key="3">
    <source>
        <dbReference type="EMBL" id="VFJ96983.1"/>
    </source>
</evidence>
<dbReference type="EMBL" id="CAADFG010000100">
    <property type="protein sequence ID" value="VFJ96193.1"/>
    <property type="molecule type" value="Genomic_DNA"/>
</dbReference>
<dbReference type="EMBL" id="CAADFI010000102">
    <property type="protein sequence ID" value="VFJ96983.1"/>
    <property type="molecule type" value="Genomic_DNA"/>
</dbReference>
<name>A0A450VD11_9GAMM</name>
<feature type="chain" id="PRO_5036113442" evidence="1">
    <location>
        <begin position="32"/>
        <end position="91"/>
    </location>
</feature>
<evidence type="ECO:0000313" key="2">
    <source>
        <dbReference type="EMBL" id="VFJ96193.1"/>
    </source>
</evidence>
<gene>
    <name evidence="2" type="ORF">BECKH772A_GA0070896_101006</name>
    <name evidence="3" type="ORF">BECKH772B_GA0070898_101026</name>
    <name evidence="4" type="ORF">BECKH772C_GA0070978_100986</name>
</gene>
<evidence type="ECO:0000256" key="1">
    <source>
        <dbReference type="SAM" id="SignalP"/>
    </source>
</evidence>
<proteinExistence type="predicted"/>
<dbReference type="EMBL" id="CAADFJ010000098">
    <property type="protein sequence ID" value="VFK02657.1"/>
    <property type="molecule type" value="Genomic_DNA"/>
</dbReference>
<dbReference type="AlphaFoldDB" id="A0A450VD11"/>
<reference evidence="4" key="1">
    <citation type="submission" date="2019-02" db="EMBL/GenBank/DDBJ databases">
        <authorList>
            <person name="Gruber-Vodicka R. H."/>
            <person name="Seah K. B. B."/>
        </authorList>
    </citation>
    <scope>NUCLEOTIDE SEQUENCE</scope>
    <source>
        <strain evidence="4">BECK_SA2B12</strain>
        <strain evidence="2">BECK_SA2B15</strain>
        <strain evidence="3">BECK_SA2B20</strain>
    </source>
</reference>
<sequence length="91" mass="10308">MYNHNPFGKTIHRGFLIAFCLSVLIPGQMLADEHATDRTITASEWEPLTNTARDGYKIPGFHQDQAESKETILFPKDGSICVRSLRWMPST</sequence>
<organism evidence="4">
    <name type="scientific">Candidatus Kentrum eta</name>
    <dbReference type="NCBI Taxonomy" id="2126337"/>
    <lineage>
        <taxon>Bacteria</taxon>
        <taxon>Pseudomonadati</taxon>
        <taxon>Pseudomonadota</taxon>
        <taxon>Gammaproteobacteria</taxon>
        <taxon>Candidatus Kentrum</taxon>
    </lineage>
</organism>
<feature type="signal peptide" evidence="1">
    <location>
        <begin position="1"/>
        <end position="31"/>
    </location>
</feature>
<evidence type="ECO:0000313" key="4">
    <source>
        <dbReference type="EMBL" id="VFK02657.1"/>
    </source>
</evidence>